<sequence length="85" mass="9845">MMNVEEAVDQFCQKIWDQYEENSNTLPAEVTINNVGTGIIAKVDEDGLYFEANGDEFDIEEWFKDNNFASDTLDIHPIHTHDRLH</sequence>
<dbReference type="EMBL" id="AP023366">
    <property type="protein sequence ID" value="BCJ86600.1"/>
    <property type="molecule type" value="Genomic_DNA"/>
</dbReference>
<evidence type="ECO:0000313" key="1">
    <source>
        <dbReference type="EMBL" id="BCJ86600.1"/>
    </source>
</evidence>
<dbReference type="AlphaFoldDB" id="A0A7I8DDJ9"/>
<organism evidence="1 2">
    <name type="scientific">Effusibacillus dendaii</name>
    <dbReference type="NCBI Taxonomy" id="2743772"/>
    <lineage>
        <taxon>Bacteria</taxon>
        <taxon>Bacillati</taxon>
        <taxon>Bacillota</taxon>
        <taxon>Bacilli</taxon>
        <taxon>Bacillales</taxon>
        <taxon>Alicyclobacillaceae</taxon>
        <taxon>Effusibacillus</taxon>
    </lineage>
</organism>
<reference evidence="1 2" key="1">
    <citation type="submission" date="2020-08" db="EMBL/GenBank/DDBJ databases">
        <title>Complete Genome Sequence of Effusibacillus dendaii Strain skT53, Isolated from Farmland soil.</title>
        <authorList>
            <person name="Konishi T."/>
            <person name="Kawasaki H."/>
        </authorList>
    </citation>
    <scope>NUCLEOTIDE SEQUENCE [LARGE SCALE GENOMIC DNA]</scope>
    <source>
        <strain evidence="2">skT53</strain>
    </source>
</reference>
<proteinExistence type="predicted"/>
<gene>
    <name evidence="1" type="ORF">skT53_15850</name>
</gene>
<dbReference type="KEGG" id="eff:skT53_15850"/>
<dbReference type="RefSeq" id="WP_200760590.1">
    <property type="nucleotide sequence ID" value="NZ_AP023366.1"/>
</dbReference>
<name>A0A7I8DDJ9_9BACL</name>
<dbReference type="Proteomes" id="UP000593802">
    <property type="component" value="Chromosome"/>
</dbReference>
<accession>A0A7I8DDJ9</accession>
<evidence type="ECO:0000313" key="2">
    <source>
        <dbReference type="Proteomes" id="UP000593802"/>
    </source>
</evidence>
<keyword evidence="2" id="KW-1185">Reference proteome</keyword>
<protein>
    <submittedName>
        <fullName evidence="1">Uncharacterized protein</fullName>
    </submittedName>
</protein>